<dbReference type="SMART" id="SM00849">
    <property type="entry name" value="Lactamase_B"/>
    <property type="match status" value="1"/>
</dbReference>
<dbReference type="Pfam" id="PF00753">
    <property type="entry name" value="Lactamase_B"/>
    <property type="match status" value="1"/>
</dbReference>
<gene>
    <name evidence="6" type="ORF">BDQ12DRAFT_700238</name>
</gene>
<dbReference type="InterPro" id="IPR041516">
    <property type="entry name" value="LACTB2_WH"/>
</dbReference>
<keyword evidence="4" id="KW-0862">Zinc</keyword>
<evidence type="ECO:0000259" key="5">
    <source>
        <dbReference type="SMART" id="SM00849"/>
    </source>
</evidence>
<dbReference type="SUPFAM" id="SSF56281">
    <property type="entry name" value="Metallo-hydrolase/oxidoreductase"/>
    <property type="match status" value="1"/>
</dbReference>
<dbReference type="CDD" id="cd07722">
    <property type="entry name" value="LACTB2-like_MBL-fold"/>
    <property type="match status" value="1"/>
</dbReference>
<keyword evidence="3 6" id="KW-0378">Hydrolase</keyword>
<protein>
    <submittedName>
        <fullName evidence="6">Metallo-hydrolase/oxidoreductase</fullName>
    </submittedName>
</protein>
<keyword evidence="2" id="KW-0479">Metal-binding</keyword>
<dbReference type="GO" id="GO:0016787">
    <property type="term" value="F:hydrolase activity"/>
    <property type="evidence" value="ECO:0007669"/>
    <property type="project" value="UniProtKB-KW"/>
</dbReference>
<dbReference type="PANTHER" id="PTHR23131">
    <property type="entry name" value="ENDORIBONUCLEASE LACTB2"/>
    <property type="match status" value="1"/>
</dbReference>
<evidence type="ECO:0000256" key="4">
    <source>
        <dbReference type="ARBA" id="ARBA00022833"/>
    </source>
</evidence>
<accession>A0A5C3LS59</accession>
<dbReference type="EMBL" id="ML213627">
    <property type="protein sequence ID" value="TFK34886.1"/>
    <property type="molecule type" value="Genomic_DNA"/>
</dbReference>
<dbReference type="AlphaFoldDB" id="A0A5C3LS59"/>
<dbReference type="Pfam" id="PF17778">
    <property type="entry name" value="WHD_BLACT"/>
    <property type="match status" value="1"/>
</dbReference>
<feature type="domain" description="Metallo-beta-lactamase" evidence="5">
    <location>
        <begin position="32"/>
        <end position="247"/>
    </location>
</feature>
<reference evidence="6 7" key="1">
    <citation type="journal article" date="2019" name="Nat. Ecol. Evol.">
        <title>Megaphylogeny resolves global patterns of mushroom evolution.</title>
        <authorList>
            <person name="Varga T."/>
            <person name="Krizsan K."/>
            <person name="Foldi C."/>
            <person name="Dima B."/>
            <person name="Sanchez-Garcia M."/>
            <person name="Sanchez-Ramirez S."/>
            <person name="Szollosi G.J."/>
            <person name="Szarkandi J.G."/>
            <person name="Papp V."/>
            <person name="Albert L."/>
            <person name="Andreopoulos W."/>
            <person name="Angelini C."/>
            <person name="Antonin V."/>
            <person name="Barry K.W."/>
            <person name="Bougher N.L."/>
            <person name="Buchanan P."/>
            <person name="Buyck B."/>
            <person name="Bense V."/>
            <person name="Catcheside P."/>
            <person name="Chovatia M."/>
            <person name="Cooper J."/>
            <person name="Damon W."/>
            <person name="Desjardin D."/>
            <person name="Finy P."/>
            <person name="Geml J."/>
            <person name="Haridas S."/>
            <person name="Hughes K."/>
            <person name="Justo A."/>
            <person name="Karasinski D."/>
            <person name="Kautmanova I."/>
            <person name="Kiss B."/>
            <person name="Kocsube S."/>
            <person name="Kotiranta H."/>
            <person name="LaButti K.M."/>
            <person name="Lechner B.E."/>
            <person name="Liimatainen K."/>
            <person name="Lipzen A."/>
            <person name="Lukacs Z."/>
            <person name="Mihaltcheva S."/>
            <person name="Morgado L.N."/>
            <person name="Niskanen T."/>
            <person name="Noordeloos M.E."/>
            <person name="Ohm R.A."/>
            <person name="Ortiz-Santana B."/>
            <person name="Ovrebo C."/>
            <person name="Racz N."/>
            <person name="Riley R."/>
            <person name="Savchenko A."/>
            <person name="Shiryaev A."/>
            <person name="Soop K."/>
            <person name="Spirin V."/>
            <person name="Szebenyi C."/>
            <person name="Tomsovsky M."/>
            <person name="Tulloss R.E."/>
            <person name="Uehling J."/>
            <person name="Grigoriev I.V."/>
            <person name="Vagvolgyi C."/>
            <person name="Papp T."/>
            <person name="Martin F.M."/>
            <person name="Miettinen O."/>
            <person name="Hibbett D.S."/>
            <person name="Nagy L.G."/>
        </authorList>
    </citation>
    <scope>NUCLEOTIDE SEQUENCE [LARGE SCALE GENOMIC DNA]</scope>
    <source>
        <strain evidence="6 7">CBS 166.37</strain>
    </source>
</reference>
<dbReference type="GO" id="GO:0046872">
    <property type="term" value="F:metal ion binding"/>
    <property type="evidence" value="ECO:0007669"/>
    <property type="project" value="UniProtKB-KW"/>
</dbReference>
<dbReference type="InterPro" id="IPR036866">
    <property type="entry name" value="RibonucZ/Hydroxyglut_hydro"/>
</dbReference>
<dbReference type="STRING" id="68775.A0A5C3LS59"/>
<evidence type="ECO:0000313" key="7">
    <source>
        <dbReference type="Proteomes" id="UP000308652"/>
    </source>
</evidence>
<dbReference type="InterPro" id="IPR001279">
    <property type="entry name" value="Metallo-B-lactamas"/>
</dbReference>
<dbReference type="InterPro" id="IPR036388">
    <property type="entry name" value="WH-like_DNA-bd_sf"/>
</dbReference>
<dbReference type="Proteomes" id="UP000308652">
    <property type="component" value="Unassembled WGS sequence"/>
</dbReference>
<evidence type="ECO:0000256" key="1">
    <source>
        <dbReference type="ARBA" id="ARBA00006759"/>
    </source>
</evidence>
<dbReference type="Gene3D" id="3.60.15.10">
    <property type="entry name" value="Ribonuclease Z/Hydroxyacylglutathione hydrolase-like"/>
    <property type="match status" value="1"/>
</dbReference>
<evidence type="ECO:0000313" key="6">
    <source>
        <dbReference type="EMBL" id="TFK34886.1"/>
    </source>
</evidence>
<dbReference type="PANTHER" id="PTHR23131:SF0">
    <property type="entry name" value="ENDORIBONUCLEASE LACTB2"/>
    <property type="match status" value="1"/>
</dbReference>
<evidence type="ECO:0000256" key="3">
    <source>
        <dbReference type="ARBA" id="ARBA00022801"/>
    </source>
</evidence>
<dbReference type="InterPro" id="IPR047921">
    <property type="entry name" value="LACTB2-like_MBL-fold"/>
</dbReference>
<comment type="similarity">
    <text evidence="1">Belongs to the metallo-beta-lactamase superfamily. Glyoxalase II family.</text>
</comment>
<keyword evidence="7" id="KW-1185">Reference proteome</keyword>
<dbReference type="InterPro" id="IPR050662">
    <property type="entry name" value="Sec-metab_biosynth-thioest"/>
</dbReference>
<sequence>MEKLEALPSVARISENVVRVLGQNPGKFTLQGTNTYLIGKQNPYILIDTGEGKEEYVTVLEAAFRETAISTNPDEPYLSDIVISHWHHDHVGGIPEVLLLARRLWNEGKSSAPYKPPRLHKFPIPADAPGGHHITEYNTLPKVLEALPKELYTPAPDGSHFHDLFESQLLNSSTIARILHTPGHTVDSISIHIPEDKALYTADTVLGQGTAVFEDLSAYILSLNKMLRYGESDESPDGGYITVYPAHGPVLKNGKEVISTYIKHRLEREAQVLQVLSTNAPADEAVGTTSEPQWSTWLVVKNLYASYPESLWLPAARGIDLHLRKLESDGLVERVSGDGVNAKWKLLHRVSTPSL</sequence>
<dbReference type="Gene3D" id="1.10.10.10">
    <property type="entry name" value="Winged helix-like DNA-binding domain superfamily/Winged helix DNA-binding domain"/>
    <property type="match status" value="1"/>
</dbReference>
<dbReference type="GO" id="GO:0044550">
    <property type="term" value="P:secondary metabolite biosynthetic process"/>
    <property type="evidence" value="ECO:0007669"/>
    <property type="project" value="TreeGrafter"/>
</dbReference>
<evidence type="ECO:0000256" key="2">
    <source>
        <dbReference type="ARBA" id="ARBA00022723"/>
    </source>
</evidence>
<proteinExistence type="inferred from homology"/>
<organism evidence="6 7">
    <name type="scientific">Crucibulum laeve</name>
    <dbReference type="NCBI Taxonomy" id="68775"/>
    <lineage>
        <taxon>Eukaryota</taxon>
        <taxon>Fungi</taxon>
        <taxon>Dikarya</taxon>
        <taxon>Basidiomycota</taxon>
        <taxon>Agaricomycotina</taxon>
        <taxon>Agaricomycetes</taxon>
        <taxon>Agaricomycetidae</taxon>
        <taxon>Agaricales</taxon>
        <taxon>Agaricineae</taxon>
        <taxon>Nidulariaceae</taxon>
        <taxon>Crucibulum</taxon>
    </lineage>
</organism>
<dbReference type="OrthoDB" id="17458at2759"/>
<name>A0A5C3LS59_9AGAR</name>